<comment type="caution">
    <text evidence="13">The sequence shown here is derived from an EMBL/GenBank/DDBJ whole genome shotgun (WGS) entry which is preliminary data.</text>
</comment>
<keyword evidence="7" id="KW-0805">Transcription regulation</keyword>
<evidence type="ECO:0000256" key="7">
    <source>
        <dbReference type="ARBA" id="ARBA00023015"/>
    </source>
</evidence>
<keyword evidence="9" id="KW-0010">Activator</keyword>
<dbReference type="GO" id="GO:0003700">
    <property type="term" value="F:DNA-binding transcription factor activity"/>
    <property type="evidence" value="ECO:0007669"/>
    <property type="project" value="InterPro"/>
</dbReference>
<keyword evidence="6" id="KW-0862">Zinc</keyword>
<dbReference type="SUPFAM" id="SSF46689">
    <property type="entry name" value="Homeodomain-like"/>
    <property type="match status" value="1"/>
</dbReference>
<dbReference type="GO" id="GO:0043565">
    <property type="term" value="F:sequence-specific DNA binding"/>
    <property type="evidence" value="ECO:0007669"/>
    <property type="project" value="InterPro"/>
</dbReference>
<evidence type="ECO:0000256" key="10">
    <source>
        <dbReference type="ARBA" id="ARBA00023163"/>
    </source>
</evidence>
<dbReference type="InterPro" id="IPR035451">
    <property type="entry name" value="Ada-like_dom_sf"/>
</dbReference>
<dbReference type="GO" id="GO:0032259">
    <property type="term" value="P:methylation"/>
    <property type="evidence" value="ECO:0007669"/>
    <property type="project" value="UniProtKB-KW"/>
</dbReference>
<dbReference type="GO" id="GO:0006281">
    <property type="term" value="P:DNA repair"/>
    <property type="evidence" value="ECO:0007669"/>
    <property type="project" value="UniProtKB-KW"/>
</dbReference>
<evidence type="ECO:0000256" key="6">
    <source>
        <dbReference type="ARBA" id="ARBA00022833"/>
    </source>
</evidence>
<organism evidence="13 14">
    <name type="scientific">Kordiimonas sediminis</name>
    <dbReference type="NCBI Taxonomy" id="1735581"/>
    <lineage>
        <taxon>Bacteria</taxon>
        <taxon>Pseudomonadati</taxon>
        <taxon>Pseudomonadota</taxon>
        <taxon>Alphaproteobacteria</taxon>
        <taxon>Kordiimonadales</taxon>
        <taxon>Kordiimonadaceae</taxon>
        <taxon>Kordiimonas</taxon>
    </lineage>
</organism>
<keyword evidence="4" id="KW-0479">Metal-binding</keyword>
<keyword evidence="8" id="KW-0238">DNA-binding</keyword>
<name>A0A919AQE5_9PROT</name>
<evidence type="ECO:0000256" key="2">
    <source>
        <dbReference type="ARBA" id="ARBA00022603"/>
    </source>
</evidence>
<dbReference type="InterPro" id="IPR018060">
    <property type="entry name" value="HTH_AraC"/>
</dbReference>
<evidence type="ECO:0000256" key="4">
    <source>
        <dbReference type="ARBA" id="ARBA00022723"/>
    </source>
</evidence>
<dbReference type="SUPFAM" id="SSF57884">
    <property type="entry name" value="Ada DNA repair protein, N-terminal domain (N-Ada 10)"/>
    <property type="match status" value="1"/>
</dbReference>
<accession>A0A919AQE5</accession>
<reference evidence="13" key="1">
    <citation type="journal article" date="2014" name="Int. J. Syst. Evol. Microbiol.">
        <title>Complete genome sequence of Corynebacterium casei LMG S-19264T (=DSM 44701T), isolated from a smear-ripened cheese.</title>
        <authorList>
            <consortium name="US DOE Joint Genome Institute (JGI-PGF)"/>
            <person name="Walter F."/>
            <person name="Albersmeier A."/>
            <person name="Kalinowski J."/>
            <person name="Ruckert C."/>
        </authorList>
    </citation>
    <scope>NUCLEOTIDE SEQUENCE</scope>
    <source>
        <strain evidence="13">KCTC 42590</strain>
    </source>
</reference>
<feature type="domain" description="HTH araC/xylS-type" evidence="12">
    <location>
        <begin position="84"/>
        <end position="182"/>
    </location>
</feature>
<dbReference type="PROSITE" id="PS01124">
    <property type="entry name" value="HTH_ARAC_FAMILY_2"/>
    <property type="match status" value="1"/>
</dbReference>
<dbReference type="Pfam" id="PF12833">
    <property type="entry name" value="HTH_18"/>
    <property type="match status" value="1"/>
</dbReference>
<dbReference type="PROSITE" id="PS00041">
    <property type="entry name" value="HTH_ARAC_FAMILY_1"/>
    <property type="match status" value="1"/>
</dbReference>
<evidence type="ECO:0000313" key="14">
    <source>
        <dbReference type="Proteomes" id="UP000630923"/>
    </source>
</evidence>
<dbReference type="AlphaFoldDB" id="A0A919AQE5"/>
<dbReference type="Pfam" id="PF02805">
    <property type="entry name" value="Ada_Zn_binding"/>
    <property type="match status" value="1"/>
</dbReference>
<evidence type="ECO:0000256" key="8">
    <source>
        <dbReference type="ARBA" id="ARBA00023125"/>
    </source>
</evidence>
<dbReference type="GO" id="GO:0008270">
    <property type="term" value="F:zinc ion binding"/>
    <property type="evidence" value="ECO:0007669"/>
    <property type="project" value="InterPro"/>
</dbReference>
<sequence>MKEDTHILYTALLTRDQNYDGKVYFGVTSTGIYCRPVCPANKPKPENILYFNTSDQAQDAGFRACKRCRPESRPGSPAWEGTKSTVQRALRLLAAGEEDIPALADKLGVTDRHLRRLFVQHLGQSPKEVQLQNRLELALEMLAVSQAPISDIAYSAGFRSLRRFNDAFKQHTGTSPSQWRKQNDLT</sequence>
<dbReference type="PIRSF" id="PIRSF000408">
    <property type="entry name" value="Alkyltransferas_AdaA"/>
    <property type="match status" value="1"/>
</dbReference>
<gene>
    <name evidence="13" type="ORF">GCM10017044_13060</name>
</gene>
<keyword evidence="10" id="KW-0804">Transcription</keyword>
<evidence type="ECO:0000313" key="13">
    <source>
        <dbReference type="EMBL" id="GHF19694.1"/>
    </source>
</evidence>
<dbReference type="PANTHER" id="PTHR43280:SF2">
    <property type="entry name" value="HTH-TYPE TRANSCRIPTIONAL REGULATOR EXSA"/>
    <property type="match status" value="1"/>
</dbReference>
<keyword evidence="3" id="KW-0808">Transferase</keyword>
<evidence type="ECO:0000259" key="12">
    <source>
        <dbReference type="PROSITE" id="PS01124"/>
    </source>
</evidence>
<comment type="cofactor">
    <cofactor evidence="1">
        <name>Zn(2+)</name>
        <dbReference type="ChEBI" id="CHEBI:29105"/>
    </cofactor>
</comment>
<reference evidence="13" key="2">
    <citation type="submission" date="2020-09" db="EMBL/GenBank/DDBJ databases">
        <authorList>
            <person name="Sun Q."/>
            <person name="Kim S."/>
        </authorList>
    </citation>
    <scope>NUCLEOTIDE SEQUENCE</scope>
    <source>
        <strain evidence="13">KCTC 42590</strain>
    </source>
</reference>
<keyword evidence="11" id="KW-0234">DNA repair</keyword>
<evidence type="ECO:0000256" key="11">
    <source>
        <dbReference type="ARBA" id="ARBA00023204"/>
    </source>
</evidence>
<dbReference type="GO" id="GO:0008168">
    <property type="term" value="F:methyltransferase activity"/>
    <property type="evidence" value="ECO:0007669"/>
    <property type="project" value="UniProtKB-KW"/>
</dbReference>
<evidence type="ECO:0000256" key="5">
    <source>
        <dbReference type="ARBA" id="ARBA00022763"/>
    </source>
</evidence>
<dbReference type="InterPro" id="IPR020449">
    <property type="entry name" value="Tscrpt_reg_AraC-type_HTH"/>
</dbReference>
<dbReference type="Gene3D" id="3.40.10.10">
    <property type="entry name" value="DNA Methylphosphotriester Repair Domain"/>
    <property type="match status" value="1"/>
</dbReference>
<dbReference type="RefSeq" id="WP_191251029.1">
    <property type="nucleotide sequence ID" value="NZ_BNCI01000001.1"/>
</dbReference>
<dbReference type="Gene3D" id="1.10.10.60">
    <property type="entry name" value="Homeodomain-like"/>
    <property type="match status" value="2"/>
</dbReference>
<evidence type="ECO:0000256" key="3">
    <source>
        <dbReference type="ARBA" id="ARBA00022679"/>
    </source>
</evidence>
<evidence type="ECO:0000256" key="1">
    <source>
        <dbReference type="ARBA" id="ARBA00001947"/>
    </source>
</evidence>
<keyword evidence="2" id="KW-0489">Methyltransferase</keyword>
<keyword evidence="14" id="KW-1185">Reference proteome</keyword>
<evidence type="ECO:0000256" key="9">
    <source>
        <dbReference type="ARBA" id="ARBA00023159"/>
    </source>
</evidence>
<proteinExistence type="predicted"/>
<dbReference type="InterPro" id="IPR004026">
    <property type="entry name" value="Ada_DNA_repair_Zn-bd"/>
</dbReference>
<dbReference type="InterPro" id="IPR018062">
    <property type="entry name" value="HTH_AraC-typ_CS"/>
</dbReference>
<dbReference type="EMBL" id="BNCI01000001">
    <property type="protein sequence ID" value="GHF19694.1"/>
    <property type="molecule type" value="Genomic_DNA"/>
</dbReference>
<dbReference type="PRINTS" id="PR00032">
    <property type="entry name" value="HTHARAC"/>
</dbReference>
<dbReference type="PANTHER" id="PTHR43280">
    <property type="entry name" value="ARAC-FAMILY TRANSCRIPTIONAL REGULATOR"/>
    <property type="match status" value="1"/>
</dbReference>
<dbReference type="Proteomes" id="UP000630923">
    <property type="component" value="Unassembled WGS sequence"/>
</dbReference>
<keyword evidence="5" id="KW-0227">DNA damage</keyword>
<dbReference type="SMART" id="SM00342">
    <property type="entry name" value="HTH_ARAC"/>
    <property type="match status" value="1"/>
</dbReference>
<protein>
    <recommendedName>
        <fullName evidence="12">HTH araC/xylS-type domain-containing protein</fullName>
    </recommendedName>
</protein>
<dbReference type="InterPro" id="IPR016220">
    <property type="entry name" value="Me-P-triester_DNA_alkyl-Trfase"/>
</dbReference>
<dbReference type="InterPro" id="IPR009057">
    <property type="entry name" value="Homeodomain-like_sf"/>
</dbReference>